<accession>A0A8H7ZNA1</accession>
<protein>
    <submittedName>
        <fullName evidence="1">Uncharacterized protein</fullName>
    </submittedName>
</protein>
<keyword evidence="2" id="KW-1185">Reference proteome</keyword>
<gene>
    <name evidence="1" type="ORF">BJ554DRAFT_4056</name>
</gene>
<evidence type="ECO:0000313" key="2">
    <source>
        <dbReference type="Proteomes" id="UP000673691"/>
    </source>
</evidence>
<name>A0A8H7ZNA1_9FUNG</name>
<proteinExistence type="predicted"/>
<comment type="caution">
    <text evidence="1">The sequence shown here is derived from an EMBL/GenBank/DDBJ whole genome shotgun (WGS) entry which is preliminary data.</text>
</comment>
<dbReference type="AlphaFoldDB" id="A0A8H7ZNA1"/>
<evidence type="ECO:0000313" key="1">
    <source>
        <dbReference type="EMBL" id="KAG5456252.1"/>
    </source>
</evidence>
<organism evidence="1 2">
    <name type="scientific">Olpidium bornovanus</name>
    <dbReference type="NCBI Taxonomy" id="278681"/>
    <lineage>
        <taxon>Eukaryota</taxon>
        <taxon>Fungi</taxon>
        <taxon>Fungi incertae sedis</taxon>
        <taxon>Olpidiomycota</taxon>
        <taxon>Olpidiomycotina</taxon>
        <taxon>Olpidiomycetes</taxon>
        <taxon>Olpidiales</taxon>
        <taxon>Olpidiaceae</taxon>
        <taxon>Olpidium</taxon>
    </lineage>
</organism>
<sequence length="36" mass="3882">MVFLMTPGPVLPRSGLSANFIYFLHRCGAGDELSLA</sequence>
<dbReference type="Proteomes" id="UP000673691">
    <property type="component" value="Unassembled WGS sequence"/>
</dbReference>
<dbReference type="EMBL" id="JAEFCI010012030">
    <property type="protein sequence ID" value="KAG5456252.1"/>
    <property type="molecule type" value="Genomic_DNA"/>
</dbReference>
<reference evidence="1 2" key="1">
    <citation type="journal article" name="Sci. Rep.">
        <title>Genome-scale phylogenetic analyses confirm Olpidium as the closest living zoosporic fungus to the non-flagellated, terrestrial fungi.</title>
        <authorList>
            <person name="Chang Y."/>
            <person name="Rochon D."/>
            <person name="Sekimoto S."/>
            <person name="Wang Y."/>
            <person name="Chovatia M."/>
            <person name="Sandor L."/>
            <person name="Salamov A."/>
            <person name="Grigoriev I.V."/>
            <person name="Stajich J.E."/>
            <person name="Spatafora J.W."/>
        </authorList>
    </citation>
    <scope>NUCLEOTIDE SEQUENCE [LARGE SCALE GENOMIC DNA]</scope>
    <source>
        <strain evidence="1">S191</strain>
    </source>
</reference>